<dbReference type="PROSITE" id="PS50048">
    <property type="entry name" value="ZN2_CY6_FUNGAL_2"/>
    <property type="match status" value="1"/>
</dbReference>
<dbReference type="Proteomes" id="UP000030752">
    <property type="component" value="Unassembled WGS sequence"/>
</dbReference>
<dbReference type="GO" id="GO:0008270">
    <property type="term" value="F:zinc ion binding"/>
    <property type="evidence" value="ECO:0007669"/>
    <property type="project" value="InterPro"/>
</dbReference>
<dbReference type="GO" id="GO:0000981">
    <property type="term" value="F:DNA-binding transcription factor activity, RNA polymerase II-specific"/>
    <property type="evidence" value="ECO:0007669"/>
    <property type="project" value="InterPro"/>
</dbReference>
<evidence type="ECO:0000256" key="2">
    <source>
        <dbReference type="ARBA" id="ARBA00023015"/>
    </source>
</evidence>
<evidence type="ECO:0000256" key="5">
    <source>
        <dbReference type="ARBA" id="ARBA00023242"/>
    </source>
</evidence>
<keyword evidence="9" id="KW-1185">Reference proteome</keyword>
<keyword evidence="5" id="KW-0539">Nucleus</keyword>
<dbReference type="PANTHER" id="PTHR37534">
    <property type="entry name" value="TRANSCRIPTIONAL ACTIVATOR PROTEIN UGA3"/>
    <property type="match status" value="1"/>
</dbReference>
<dbReference type="InterPro" id="IPR036864">
    <property type="entry name" value="Zn2-C6_fun-type_DNA-bd_sf"/>
</dbReference>
<evidence type="ECO:0000256" key="4">
    <source>
        <dbReference type="ARBA" id="ARBA00023163"/>
    </source>
</evidence>
<dbReference type="OrthoDB" id="5419315at2759"/>
<reference evidence="8 9" key="1">
    <citation type="submission" date="2013-03" db="EMBL/GenBank/DDBJ databases">
        <title>The Genome Sequence of Phialophora europaea CBS 101466.</title>
        <authorList>
            <consortium name="The Broad Institute Genomics Platform"/>
            <person name="Cuomo C."/>
            <person name="de Hoog S."/>
            <person name="Gorbushina A."/>
            <person name="Walker B."/>
            <person name="Young S.K."/>
            <person name="Zeng Q."/>
            <person name="Gargeya S."/>
            <person name="Fitzgerald M."/>
            <person name="Haas B."/>
            <person name="Abouelleil A."/>
            <person name="Allen A.W."/>
            <person name="Alvarado L."/>
            <person name="Arachchi H.M."/>
            <person name="Berlin A.M."/>
            <person name="Chapman S.B."/>
            <person name="Gainer-Dewar J."/>
            <person name="Goldberg J."/>
            <person name="Griggs A."/>
            <person name="Gujja S."/>
            <person name="Hansen M."/>
            <person name="Howarth C."/>
            <person name="Imamovic A."/>
            <person name="Ireland A."/>
            <person name="Larimer J."/>
            <person name="McCowan C."/>
            <person name="Murphy C."/>
            <person name="Pearson M."/>
            <person name="Poon T.W."/>
            <person name="Priest M."/>
            <person name="Roberts A."/>
            <person name="Saif S."/>
            <person name="Shea T."/>
            <person name="Sisk P."/>
            <person name="Sykes S."/>
            <person name="Wortman J."/>
            <person name="Nusbaum C."/>
            <person name="Birren B."/>
        </authorList>
    </citation>
    <scope>NUCLEOTIDE SEQUENCE [LARGE SCALE GENOMIC DNA]</scope>
    <source>
        <strain evidence="8 9">CBS 101466</strain>
    </source>
</reference>
<evidence type="ECO:0000259" key="7">
    <source>
        <dbReference type="PROSITE" id="PS50048"/>
    </source>
</evidence>
<feature type="domain" description="Zn(2)-C6 fungal-type" evidence="7">
    <location>
        <begin position="19"/>
        <end position="49"/>
    </location>
</feature>
<dbReference type="CDD" id="cd00067">
    <property type="entry name" value="GAL4"/>
    <property type="match status" value="1"/>
</dbReference>
<dbReference type="eggNOG" id="ENOG502SM8S">
    <property type="taxonomic scope" value="Eukaryota"/>
</dbReference>
<feature type="region of interest" description="Disordered" evidence="6">
    <location>
        <begin position="73"/>
        <end position="98"/>
    </location>
</feature>
<dbReference type="HOGENOM" id="CLU_023417_2_1_1"/>
<dbReference type="GO" id="GO:0045944">
    <property type="term" value="P:positive regulation of transcription by RNA polymerase II"/>
    <property type="evidence" value="ECO:0007669"/>
    <property type="project" value="TreeGrafter"/>
</dbReference>
<comment type="subcellular location">
    <subcellularLocation>
        <location evidence="1">Nucleus</location>
    </subcellularLocation>
</comment>
<dbReference type="AlphaFoldDB" id="W2SDH4"/>
<dbReference type="STRING" id="1220924.W2SDH4"/>
<evidence type="ECO:0000313" key="9">
    <source>
        <dbReference type="Proteomes" id="UP000030752"/>
    </source>
</evidence>
<dbReference type="InParanoid" id="W2SDH4"/>
<proteinExistence type="predicted"/>
<evidence type="ECO:0000256" key="6">
    <source>
        <dbReference type="SAM" id="MobiDB-lite"/>
    </source>
</evidence>
<evidence type="ECO:0000256" key="1">
    <source>
        <dbReference type="ARBA" id="ARBA00004123"/>
    </source>
</evidence>
<evidence type="ECO:0000313" key="8">
    <source>
        <dbReference type="EMBL" id="ETN45934.1"/>
    </source>
</evidence>
<keyword evidence="3" id="KW-0238">DNA-binding</keyword>
<dbReference type="InterPro" id="IPR001138">
    <property type="entry name" value="Zn2Cys6_DnaBD"/>
</dbReference>
<organism evidence="8 9">
    <name type="scientific">Cyphellophora europaea (strain CBS 101466)</name>
    <name type="common">Phialophora europaea</name>
    <dbReference type="NCBI Taxonomy" id="1220924"/>
    <lineage>
        <taxon>Eukaryota</taxon>
        <taxon>Fungi</taxon>
        <taxon>Dikarya</taxon>
        <taxon>Ascomycota</taxon>
        <taxon>Pezizomycotina</taxon>
        <taxon>Eurotiomycetes</taxon>
        <taxon>Chaetothyriomycetidae</taxon>
        <taxon>Chaetothyriales</taxon>
        <taxon>Cyphellophoraceae</taxon>
        <taxon>Cyphellophora</taxon>
    </lineage>
</organism>
<dbReference type="Pfam" id="PF00172">
    <property type="entry name" value="Zn_clus"/>
    <property type="match status" value="1"/>
</dbReference>
<dbReference type="RefSeq" id="XP_008710646.1">
    <property type="nucleotide sequence ID" value="XM_008712424.1"/>
</dbReference>
<name>W2SDH4_CYPE1</name>
<dbReference type="EMBL" id="KB822711">
    <property type="protein sequence ID" value="ETN45934.1"/>
    <property type="molecule type" value="Genomic_DNA"/>
</dbReference>
<accession>W2SDH4</accession>
<dbReference type="GeneID" id="19967455"/>
<keyword evidence="2" id="KW-0805">Transcription regulation</keyword>
<dbReference type="SUPFAM" id="SSF57701">
    <property type="entry name" value="Zn2/Cys6 DNA-binding domain"/>
    <property type="match status" value="1"/>
</dbReference>
<dbReference type="Pfam" id="PF11951">
    <property type="entry name" value="Fungal_trans_2"/>
    <property type="match status" value="1"/>
</dbReference>
<dbReference type="InterPro" id="IPR021858">
    <property type="entry name" value="Fun_TF"/>
</dbReference>
<dbReference type="VEuPathDB" id="FungiDB:HMPREF1541_00116"/>
<protein>
    <recommendedName>
        <fullName evidence="7">Zn(2)-C6 fungal-type domain-containing protein</fullName>
    </recommendedName>
</protein>
<keyword evidence="4" id="KW-0804">Transcription</keyword>
<dbReference type="GO" id="GO:0000976">
    <property type="term" value="F:transcription cis-regulatory region binding"/>
    <property type="evidence" value="ECO:0007669"/>
    <property type="project" value="TreeGrafter"/>
</dbReference>
<dbReference type="Gene3D" id="4.10.240.10">
    <property type="entry name" value="Zn(2)-C6 fungal-type DNA-binding domain"/>
    <property type="match status" value="1"/>
</dbReference>
<dbReference type="GO" id="GO:0005634">
    <property type="term" value="C:nucleus"/>
    <property type="evidence" value="ECO:0007669"/>
    <property type="project" value="UniProtKB-SubCell"/>
</dbReference>
<dbReference type="PANTHER" id="PTHR37534:SF43">
    <property type="entry name" value="FINGER DOMAIN PROTEIN, PUTATIVE (AFU_ORTHOLOGUE AFUA_1G01850)-RELATED"/>
    <property type="match status" value="1"/>
</dbReference>
<sequence>MAAQRRVERRQAIVRVKTGCLTCRRRKKKCDESRPECRGCVRNHLTCQWPQTVLWDATPPYHSSHECGPNASPIGPAGRFTPQFHDWQPDPRSTPTSSDDAFITAEDGGAALSGPSAGSQVLTIQPEEFGYHYDEVSTYSEPENRRTSVARQPDTIEHPLSMFPNSGPHSQDLLQHYLARTAISMGNGSTEVNPFIVQLIPLAFSKDLILQLLLTQSAVHRARLGSNSELTVANSYYAKSLRLFQTSLDNHIQHNGDHALELATGALIMCFVETARGDIDGVVFDHLGAASSLLLKFIDGPDSRVPEGMRKFLVEYYAYTATLAMISVNPTHNTQRILVPSLMAAAHQLLAEDYIGHLCGCWLQLLLLIPRVFDLGIRAYAPPVATEPAFPSSDDFVTFSALQANILSFSPAPDSRPDVKVAGLIYQKAVLLYLYTVLDALPRECSGPGPCENLIRVTLREAMELLAKLSPIARINTSLCWPIAVIGAVISDAVEQTILRDRLQTMFANIGLGNIEATTRLLDQMWLQPKEARNPWTICKTMQEHQLWISFA</sequence>
<dbReference type="SMART" id="SM00066">
    <property type="entry name" value="GAL4"/>
    <property type="match status" value="1"/>
</dbReference>
<evidence type="ECO:0000256" key="3">
    <source>
        <dbReference type="ARBA" id="ARBA00023125"/>
    </source>
</evidence>
<dbReference type="PROSITE" id="PS00463">
    <property type="entry name" value="ZN2_CY6_FUNGAL_1"/>
    <property type="match status" value="1"/>
</dbReference>
<gene>
    <name evidence="8" type="ORF">HMPREF1541_00116</name>
</gene>